<evidence type="ECO:0000259" key="2">
    <source>
        <dbReference type="Pfam" id="PF14021"/>
    </source>
</evidence>
<dbReference type="SUPFAM" id="SSF160424">
    <property type="entry name" value="BH3703-like"/>
    <property type="match status" value="1"/>
</dbReference>
<gene>
    <name evidence="3" type="ORF">ACFQZM_44175</name>
</gene>
<evidence type="ECO:0000313" key="3">
    <source>
        <dbReference type="EMBL" id="MFD0691553.1"/>
    </source>
</evidence>
<feature type="region of interest" description="Disordered" evidence="1">
    <location>
        <begin position="498"/>
        <end position="545"/>
    </location>
</feature>
<evidence type="ECO:0000256" key="1">
    <source>
        <dbReference type="SAM" id="MobiDB-lite"/>
    </source>
</evidence>
<dbReference type="Pfam" id="PF14021">
    <property type="entry name" value="TNT"/>
    <property type="match status" value="1"/>
</dbReference>
<reference evidence="4" key="1">
    <citation type="journal article" date="2019" name="Int. J. Syst. Evol. Microbiol.">
        <title>The Global Catalogue of Microorganisms (GCM) 10K type strain sequencing project: providing services to taxonomists for standard genome sequencing and annotation.</title>
        <authorList>
            <consortium name="The Broad Institute Genomics Platform"/>
            <consortium name="The Broad Institute Genome Sequencing Center for Infectious Disease"/>
            <person name="Wu L."/>
            <person name="Ma J."/>
        </authorList>
    </citation>
    <scope>NUCLEOTIDE SEQUENCE [LARGE SCALE GENOMIC DNA]</scope>
    <source>
        <strain evidence="4">JCM 9371</strain>
    </source>
</reference>
<dbReference type="InterPro" id="IPR025331">
    <property type="entry name" value="TNT"/>
</dbReference>
<evidence type="ECO:0000313" key="4">
    <source>
        <dbReference type="Proteomes" id="UP001597063"/>
    </source>
</evidence>
<feature type="domain" description="TNT" evidence="2">
    <location>
        <begin position="403"/>
        <end position="497"/>
    </location>
</feature>
<protein>
    <submittedName>
        <fullName evidence="3">Glycohydrolase toxin TNT-related protein</fullName>
    </submittedName>
</protein>
<dbReference type="RefSeq" id="WP_165503098.1">
    <property type="nucleotide sequence ID" value="NZ_CAACUY010000139.1"/>
</dbReference>
<feature type="compositionally biased region" description="Low complexity" evidence="1">
    <location>
        <begin position="522"/>
        <end position="536"/>
    </location>
</feature>
<sequence>MLDQGQEDALLNDVATLVVHLLPGGWERASLTYRAVGESFESITLGGGLVSRRVSEHNPDTVARFGPAEELLPESGIYDLLRRLRSGMYQDGRGTWMQVRLDVECPVSGKPFWGVTFDWPDDAQQWEQYVSWEDRVPPRACAEELRLFPRPDASIPTWMREPLALQAAADGLDVRELLERPQDERVLAGRLPDGLDGLFPQARAILADMVPSAASRFLVGRLDEGCWSVIHHDSAWLAVHLEDENSVQAVPFREPRAAVSWAMGGVMADAGMEVNAGVLEWVGILARQTVPRANQDAWLLSADGRDLAFWRRAVPRPTGDTPTPSGSAAGRGAYVALDGLNNRPGGYIVCRPGPPPRRGAFISTHEVFDRLASRSRLPIPAPSAQASAQSPADEVPRAVTEVLPAGTELDAYGGPDRDFLFTVGAPFSIRGQFGTEDGLGYHVYRLQEPLEVSPGYFADTPIFGPGEAADETDRDGRGFYLHATIADLLRSGVLVEISEPGGEPLSTGGGPPAPDGEPPAPGDGAPAPGDGSPVPGNGTTGSAGQ</sequence>
<dbReference type="InterPro" id="IPR036170">
    <property type="entry name" value="YezG-like_sf"/>
</dbReference>
<comment type="caution">
    <text evidence="3">The sequence shown here is derived from an EMBL/GenBank/DDBJ whole genome shotgun (WGS) entry which is preliminary data.</text>
</comment>
<proteinExistence type="predicted"/>
<keyword evidence="4" id="KW-1185">Reference proteome</keyword>
<organism evidence="3 4">
    <name type="scientific">Actinomadura fibrosa</name>
    <dbReference type="NCBI Taxonomy" id="111802"/>
    <lineage>
        <taxon>Bacteria</taxon>
        <taxon>Bacillati</taxon>
        <taxon>Actinomycetota</taxon>
        <taxon>Actinomycetes</taxon>
        <taxon>Streptosporangiales</taxon>
        <taxon>Thermomonosporaceae</taxon>
        <taxon>Actinomadura</taxon>
    </lineage>
</organism>
<name>A0ABW2Y1C2_9ACTN</name>
<dbReference type="Proteomes" id="UP001597063">
    <property type="component" value="Unassembled WGS sequence"/>
</dbReference>
<feature type="compositionally biased region" description="Pro residues" evidence="1">
    <location>
        <begin position="511"/>
        <end position="521"/>
    </location>
</feature>
<accession>A0ABW2Y1C2</accession>
<dbReference type="EMBL" id="JBHTGP010000031">
    <property type="protein sequence ID" value="MFD0691553.1"/>
    <property type="molecule type" value="Genomic_DNA"/>
</dbReference>